<dbReference type="AlphaFoldDB" id="A0A3D8HFH7"/>
<feature type="transmembrane region" description="Helical" evidence="1">
    <location>
        <begin position="217"/>
        <end position="235"/>
    </location>
</feature>
<name>A0A3D8HFH7_9BACT</name>
<evidence type="ECO:0000313" key="3">
    <source>
        <dbReference type="EMBL" id="RDU49307.1"/>
    </source>
</evidence>
<feature type="transmembrane region" description="Helical" evidence="1">
    <location>
        <begin position="12"/>
        <end position="30"/>
    </location>
</feature>
<dbReference type="EMBL" id="QREV01000019">
    <property type="protein sequence ID" value="RDU49307.1"/>
    <property type="molecule type" value="Genomic_DNA"/>
</dbReference>
<keyword evidence="1" id="KW-1133">Transmembrane helix</keyword>
<dbReference type="GO" id="GO:0016874">
    <property type="term" value="F:ligase activity"/>
    <property type="evidence" value="ECO:0007669"/>
    <property type="project" value="UniProtKB-KW"/>
</dbReference>
<feature type="transmembrane region" description="Helical" evidence="1">
    <location>
        <begin position="193"/>
        <end position="211"/>
    </location>
</feature>
<feature type="transmembrane region" description="Helical" evidence="1">
    <location>
        <begin position="321"/>
        <end position="341"/>
    </location>
</feature>
<evidence type="ECO:0000313" key="4">
    <source>
        <dbReference type="Proteomes" id="UP000256321"/>
    </source>
</evidence>
<evidence type="ECO:0000313" key="2">
    <source>
        <dbReference type="EMBL" id="MBC8601970.1"/>
    </source>
</evidence>
<reference evidence="3 4" key="1">
    <citation type="submission" date="2018-07" db="EMBL/GenBank/DDBJ databases">
        <title>Parabacteroides acidifaciens nov. sp., isolated from human feces.</title>
        <authorList>
            <person name="Wang Y.J."/>
        </authorList>
    </citation>
    <scope>NUCLEOTIDE SEQUENCE [LARGE SCALE GENOMIC DNA]</scope>
    <source>
        <strain evidence="3 4">426-9</strain>
    </source>
</reference>
<sequence>MVQDFINKNFSRLLIFTLIFGVILYDTIGFDYTDELCSLLLFVLFLKYVFSTPHWEVNKMFLVTTAVFLFYLCYSFYIGSNSKAAIITDFVVQYKPYLGFFCVYAIKPVVSPTYKKLICEICIVLGIYLLGVGIAYQISPTNLNYISMHPSRLATSVSIISLLYLYCSDFTQRDKAIFILLMVVGLLSERSKFYGFFIICVAMILFVKPSFKFKLNIKNIILCSIVLALVLFFTYKKMNIYFISGGDFLGDDEKIQDSIARAALYFYAPDILSDYFPFGSGFGSYATYASSVYYSPLYNHYGMDGIYGLSKHFGSFIADTYYPALAQFGYVGICLFFLFWGNLALKALRSHKFAYKEALMALMIILFFMIECTTDSTITHNRGLFMMVLLGLLFSDIRHIVAQDKNKKILSSK</sequence>
<keyword evidence="1" id="KW-0472">Membrane</keyword>
<protein>
    <submittedName>
        <fullName evidence="3">O-antigen ligase domain-containing protein</fullName>
    </submittedName>
</protein>
<dbReference type="Proteomes" id="UP000629596">
    <property type="component" value="Unassembled WGS sequence"/>
</dbReference>
<feature type="transmembrane region" description="Helical" evidence="1">
    <location>
        <begin position="60"/>
        <end position="78"/>
    </location>
</feature>
<gene>
    <name evidence="3" type="ORF">DWU89_09835</name>
    <name evidence="2" type="ORF">H8784_09605</name>
</gene>
<dbReference type="RefSeq" id="WP_115499474.1">
    <property type="nucleotide sequence ID" value="NZ_JACRTI010000019.1"/>
</dbReference>
<evidence type="ECO:0000313" key="5">
    <source>
        <dbReference type="Proteomes" id="UP000629596"/>
    </source>
</evidence>
<dbReference type="Proteomes" id="UP000256321">
    <property type="component" value="Unassembled WGS sequence"/>
</dbReference>
<feature type="transmembrane region" description="Helical" evidence="1">
    <location>
        <begin position="382"/>
        <end position="401"/>
    </location>
</feature>
<keyword evidence="1" id="KW-0812">Transmembrane</keyword>
<dbReference type="EMBL" id="JACRTI010000019">
    <property type="protein sequence ID" value="MBC8601970.1"/>
    <property type="molecule type" value="Genomic_DNA"/>
</dbReference>
<proteinExistence type="predicted"/>
<accession>A0A3D8HFH7</accession>
<feature type="transmembrane region" description="Helical" evidence="1">
    <location>
        <begin position="118"/>
        <end position="138"/>
    </location>
</feature>
<comment type="caution">
    <text evidence="3">The sequence shown here is derived from an EMBL/GenBank/DDBJ whole genome shotgun (WGS) entry which is preliminary data.</text>
</comment>
<feature type="transmembrane region" description="Helical" evidence="1">
    <location>
        <begin position="353"/>
        <end position="370"/>
    </location>
</feature>
<evidence type="ECO:0000256" key="1">
    <source>
        <dbReference type="SAM" id="Phobius"/>
    </source>
</evidence>
<reference evidence="2 5" key="2">
    <citation type="submission" date="2020-08" db="EMBL/GenBank/DDBJ databases">
        <title>Genome public.</title>
        <authorList>
            <person name="Liu C."/>
            <person name="Sun Q."/>
        </authorList>
    </citation>
    <scope>NUCLEOTIDE SEQUENCE [LARGE SCALE GENOMIC DNA]</scope>
    <source>
        <strain evidence="2 5">426_9</strain>
    </source>
</reference>
<organism evidence="3 4">
    <name type="scientific">Parabacteroides acidifaciens</name>
    <dbReference type="NCBI Taxonomy" id="2290935"/>
    <lineage>
        <taxon>Bacteria</taxon>
        <taxon>Pseudomonadati</taxon>
        <taxon>Bacteroidota</taxon>
        <taxon>Bacteroidia</taxon>
        <taxon>Bacteroidales</taxon>
        <taxon>Tannerellaceae</taxon>
        <taxon>Parabacteroides</taxon>
    </lineage>
</organism>
<keyword evidence="3" id="KW-0436">Ligase</keyword>
<keyword evidence="5" id="KW-1185">Reference proteome</keyword>